<dbReference type="PROSITE" id="PS00197">
    <property type="entry name" value="2FE2S_FER_1"/>
    <property type="match status" value="1"/>
</dbReference>
<dbReference type="Pfam" id="PF00111">
    <property type="entry name" value="Fer2"/>
    <property type="match status" value="1"/>
</dbReference>
<dbReference type="InterPro" id="IPR039261">
    <property type="entry name" value="FNR_nucleotide-bd"/>
</dbReference>
<dbReference type="SUPFAM" id="SSF50475">
    <property type="entry name" value="FMN-binding split barrel"/>
    <property type="match status" value="1"/>
</dbReference>
<name>A0A080MG26_9PROT</name>
<dbReference type="STRING" id="1453999.AW06_002626"/>
<dbReference type="PRINTS" id="PR00409">
    <property type="entry name" value="PHDIOXRDTASE"/>
</dbReference>
<dbReference type="AlphaFoldDB" id="A0A080MG26"/>
<dbReference type="InterPro" id="IPR036010">
    <property type="entry name" value="2Fe-2S_ferredoxin-like_sf"/>
</dbReference>
<dbReference type="Gene3D" id="2.30.110.10">
    <property type="entry name" value="Electron Transport, Fmn-binding Protein, Chain A"/>
    <property type="match status" value="1"/>
</dbReference>
<protein>
    <submittedName>
        <fullName evidence="3">Nitric oxide dioxygenase</fullName>
        <ecNumber evidence="3">1.14.12.17</ecNumber>
    </submittedName>
</protein>
<dbReference type="RefSeq" id="WP_034950054.1">
    <property type="nucleotide sequence ID" value="NZ_JDST02000059.1"/>
</dbReference>
<comment type="caution">
    <text evidence="3">The sequence shown here is derived from an EMBL/GenBank/DDBJ whole genome shotgun (WGS) entry which is preliminary data.</text>
</comment>
<evidence type="ECO:0000313" key="3">
    <source>
        <dbReference type="EMBL" id="KFB76204.1"/>
    </source>
</evidence>
<dbReference type="InterPro" id="IPR008333">
    <property type="entry name" value="Cbr1-like_FAD-bd_dom"/>
</dbReference>
<feature type="domain" description="FAD-binding FR-type" evidence="2">
    <location>
        <begin position="330"/>
        <end position="433"/>
    </location>
</feature>
<dbReference type="CDD" id="cd00207">
    <property type="entry name" value="fer2"/>
    <property type="match status" value="1"/>
</dbReference>
<keyword evidence="4" id="KW-1185">Reference proteome</keyword>
<dbReference type="InterPro" id="IPR012675">
    <property type="entry name" value="Beta-grasp_dom_sf"/>
</dbReference>
<gene>
    <name evidence="3" type="primary">hmp</name>
    <name evidence="3" type="ORF">AW06_002626</name>
</gene>
<dbReference type="PANTHER" id="PTHR42815:SF2">
    <property type="entry name" value="FAD-BINDING, PUTATIVE (AFU_ORTHOLOGUE AFUA_6G07600)-RELATED"/>
    <property type="match status" value="1"/>
</dbReference>
<dbReference type="PROSITE" id="PS51384">
    <property type="entry name" value="FAD_FR"/>
    <property type="match status" value="1"/>
</dbReference>
<dbReference type="SUPFAM" id="SSF54292">
    <property type="entry name" value="2Fe-2S ferredoxin-like"/>
    <property type="match status" value="1"/>
</dbReference>
<dbReference type="InterPro" id="IPR001433">
    <property type="entry name" value="OxRdtase_FAD/NAD-bd"/>
</dbReference>
<dbReference type="PROSITE" id="PS51085">
    <property type="entry name" value="2FE2S_FER_2"/>
    <property type="match status" value="1"/>
</dbReference>
<keyword evidence="3" id="KW-0560">Oxidoreductase</keyword>
<dbReference type="CDD" id="cd06184">
    <property type="entry name" value="flavohem_like_fad_nad_binding"/>
    <property type="match status" value="1"/>
</dbReference>
<organism evidence="3 4">
    <name type="scientific">Candidatus Accumulibacter cognatus</name>
    <dbReference type="NCBI Taxonomy" id="2954383"/>
    <lineage>
        <taxon>Bacteria</taxon>
        <taxon>Pseudomonadati</taxon>
        <taxon>Pseudomonadota</taxon>
        <taxon>Betaproteobacteria</taxon>
        <taxon>Candidatus Accumulibacter</taxon>
    </lineage>
</organism>
<feature type="domain" description="2Fe-2S ferredoxin-type" evidence="1">
    <location>
        <begin position="599"/>
        <end position="689"/>
    </location>
</feature>
<dbReference type="Gene3D" id="2.40.30.10">
    <property type="entry name" value="Translation factors"/>
    <property type="match status" value="1"/>
</dbReference>
<evidence type="ECO:0000313" key="4">
    <source>
        <dbReference type="Proteomes" id="UP000021315"/>
    </source>
</evidence>
<keyword evidence="3" id="KW-0223">Dioxygenase</keyword>
<dbReference type="GO" id="GO:0008941">
    <property type="term" value="F:nitric oxide dioxygenase NAD(P)H activity"/>
    <property type="evidence" value="ECO:0007669"/>
    <property type="project" value="UniProtKB-EC"/>
</dbReference>
<dbReference type="PANTHER" id="PTHR42815">
    <property type="entry name" value="FAD-BINDING, PUTATIVE (AFU_ORTHOLOGUE AFUA_6G07600)-RELATED"/>
    <property type="match status" value="1"/>
</dbReference>
<evidence type="ECO:0000259" key="2">
    <source>
        <dbReference type="PROSITE" id="PS51384"/>
    </source>
</evidence>
<dbReference type="SUPFAM" id="SSF52343">
    <property type="entry name" value="Ferredoxin reductase-like, C-terminal NADP-linked domain"/>
    <property type="match status" value="1"/>
</dbReference>
<dbReference type="Gene3D" id="3.10.20.30">
    <property type="match status" value="1"/>
</dbReference>
<dbReference type="Proteomes" id="UP000021315">
    <property type="component" value="Unassembled WGS sequence"/>
</dbReference>
<dbReference type="EMBL" id="JDST02000059">
    <property type="protein sequence ID" value="KFB76204.1"/>
    <property type="molecule type" value="Genomic_DNA"/>
</dbReference>
<dbReference type="InterPro" id="IPR012349">
    <property type="entry name" value="Split_barrel_FMN-bd"/>
</dbReference>
<dbReference type="InterPro" id="IPR006058">
    <property type="entry name" value="2Fe2S_fd_BS"/>
</dbReference>
<dbReference type="Pfam" id="PF00970">
    <property type="entry name" value="FAD_binding_6"/>
    <property type="match status" value="1"/>
</dbReference>
<reference evidence="3" key="1">
    <citation type="submission" date="2014-02" db="EMBL/GenBank/DDBJ databases">
        <title>Expanding our view of genomic diversity in Candidatus Accumulibacter clades.</title>
        <authorList>
            <person name="Skennerton C.T."/>
            <person name="Barr J.J."/>
            <person name="Slater F.R."/>
            <person name="Bond P.L."/>
            <person name="Tyson G.W."/>
        </authorList>
    </citation>
    <scope>NUCLEOTIDE SEQUENCE [LARGE SCALE GENOMIC DNA]</scope>
</reference>
<dbReference type="InterPro" id="IPR017927">
    <property type="entry name" value="FAD-bd_FR_type"/>
</dbReference>
<proteinExistence type="predicted"/>
<evidence type="ECO:0000259" key="1">
    <source>
        <dbReference type="PROSITE" id="PS51085"/>
    </source>
</evidence>
<dbReference type="Gene3D" id="3.40.50.80">
    <property type="entry name" value="Nucleotide-binding domain of ferredoxin-NADP reductase (FNR) module"/>
    <property type="match status" value="1"/>
</dbReference>
<dbReference type="Pfam" id="PF00175">
    <property type="entry name" value="NAD_binding_1"/>
    <property type="match status" value="1"/>
</dbReference>
<dbReference type="InterPro" id="IPR017938">
    <property type="entry name" value="Riboflavin_synthase-like_b-brl"/>
</dbReference>
<dbReference type="EC" id="1.14.12.17" evidence="3"/>
<dbReference type="SUPFAM" id="SSF63380">
    <property type="entry name" value="Riboflavin synthase domain-like"/>
    <property type="match status" value="1"/>
</dbReference>
<accession>A0A080MG26</accession>
<dbReference type="GO" id="GO:0051537">
    <property type="term" value="F:2 iron, 2 sulfur cluster binding"/>
    <property type="evidence" value="ECO:0007669"/>
    <property type="project" value="InterPro"/>
</dbReference>
<sequence>MNAATASPWHRGERELQQSVGVAERMEAFGRQVIRDFMPEQHRTFYRQLPFLVIAAVDTAGDPWATLVEGRTGLARSPDARHLQINALPGPGDPARGALMPGDGIGVLGIELQTRRRNRVNGRVVARDDRRLTLQVEHAFGNCPQYIQARSVTFSGDPAEPFSSSAEILSTLDAEATAMIRAADTFFVASYVDPEGVEGRRQVDASHRGGKAGFVRIDGDVLTIPDFAGNLHFNTLGNLRVNPRAGLLFIDFANGDLLQLTGRTELLLAGDEVSSFQGAERLWRLHVHKAVRHRGVLKLRWRPGEVSPNSLLTGSWEEALARQQAQALRNQWRRFRIARITNESSTIKSFHLEATDGAGLPLFKAGQHLPVRLALAVGAAPVIRTYTLSAAPSDGYYRISVKREGRVSQFLHEHTAIGDEIEARAPLGNFVVDPHELRPLVLLSAGVGITPMLAMLREVVYEGVRTRRVRRTFFVHASRTLAERAFDGELQELIARADAAVEALRILSQPEPTAVLGDDYDLQGRIDLPFLKAILPFDDFDFYLCGPAAFAQDLYDGLRAMRIADERIHVEQFGPSSLRRRELDTVTESRLPTLPVAEASVAVVFAQSAKEARWQPGGGSLLELAEARGLTPEFSCRGGSCGTCKTRLLAGQVSYTSPPAVALATDEILICCSVPAAGAGNVEGLVLDL</sequence>
<dbReference type="InterPro" id="IPR001041">
    <property type="entry name" value="2Fe-2S_ferredoxin-type"/>
</dbReference>